<evidence type="ECO:0000256" key="1">
    <source>
        <dbReference type="SAM" id="Coils"/>
    </source>
</evidence>
<comment type="caution">
    <text evidence="6">The sequence shown here is derived from an EMBL/GenBank/DDBJ whole genome shotgun (WGS) entry which is preliminary data.</text>
</comment>
<dbReference type="GO" id="GO:0003697">
    <property type="term" value="F:single-stranded DNA binding"/>
    <property type="evidence" value="ECO:0007669"/>
    <property type="project" value="InterPro"/>
</dbReference>
<evidence type="ECO:0000259" key="3">
    <source>
        <dbReference type="Pfam" id="PF08401"/>
    </source>
</evidence>
<evidence type="ECO:0000256" key="2">
    <source>
        <dbReference type="SAM" id="MobiDB-lite"/>
    </source>
</evidence>
<evidence type="ECO:0000259" key="4">
    <source>
        <dbReference type="Pfam" id="PF18818"/>
    </source>
</evidence>
<feature type="domain" description="N-terminal" evidence="3">
    <location>
        <begin position="10"/>
        <end position="122"/>
    </location>
</feature>
<dbReference type="InterPro" id="IPR013610">
    <property type="entry name" value="ArdC_N"/>
</dbReference>
<dbReference type="Pfam" id="PF18818">
    <property type="entry name" value="MPTase-PolyVal"/>
    <property type="match status" value="1"/>
</dbReference>
<evidence type="ECO:0008006" key="8">
    <source>
        <dbReference type="Google" id="ProtNLM"/>
    </source>
</evidence>
<reference evidence="6 7" key="1">
    <citation type="submission" date="2016-02" db="EMBL/GenBank/DDBJ databases">
        <authorList>
            <person name="Wen L."/>
            <person name="He K."/>
            <person name="Yang H."/>
        </authorList>
    </citation>
    <scope>NUCLEOTIDE SEQUENCE [LARGE SCALE GENOMIC DNA]</scope>
    <source>
        <strain evidence="6 7">CV58</strain>
    </source>
</reference>
<dbReference type="RefSeq" id="WP_068391600.1">
    <property type="nucleotide sequence ID" value="NZ_LSZO01000180.1"/>
</dbReference>
<feature type="domain" description="DUF5710" evidence="5">
    <location>
        <begin position="745"/>
        <end position="787"/>
    </location>
</feature>
<dbReference type="InterPro" id="IPR043764">
    <property type="entry name" value="DUF5710"/>
</dbReference>
<dbReference type="Proteomes" id="UP000072660">
    <property type="component" value="Unassembled WGS sequence"/>
</dbReference>
<protein>
    <recommendedName>
        <fullName evidence="8">DNA primase</fullName>
    </recommendedName>
</protein>
<feature type="domain" description="Polyvalent protein metallopeptidase" evidence="4">
    <location>
        <begin position="160"/>
        <end position="284"/>
    </location>
</feature>
<dbReference type="OrthoDB" id="9792687at2"/>
<organism evidence="6 7">
    <name type="scientific">Ventosimonas gracilis</name>
    <dbReference type="NCBI Taxonomy" id="1680762"/>
    <lineage>
        <taxon>Bacteria</taxon>
        <taxon>Pseudomonadati</taxon>
        <taxon>Pseudomonadota</taxon>
        <taxon>Gammaproteobacteria</taxon>
        <taxon>Pseudomonadales</taxon>
        <taxon>Ventosimonadaceae</taxon>
        <taxon>Ventosimonas</taxon>
    </lineage>
</organism>
<name>A0A139SPL6_9GAMM</name>
<dbReference type="Pfam" id="PF18974">
    <property type="entry name" value="DUF5710"/>
    <property type="match status" value="2"/>
</dbReference>
<feature type="coiled-coil region" evidence="1">
    <location>
        <begin position="702"/>
        <end position="729"/>
    </location>
</feature>
<dbReference type="AlphaFoldDB" id="A0A139SPL6"/>
<feature type="compositionally biased region" description="Low complexity" evidence="2">
    <location>
        <begin position="799"/>
        <end position="815"/>
    </location>
</feature>
<feature type="region of interest" description="Disordered" evidence="2">
    <location>
        <begin position="525"/>
        <end position="555"/>
    </location>
</feature>
<sequence length="936" mass="103502">MEQESKREAYHRQVAEKLIKQLEQGTAPWQRPWRDAETMPFNAATGKAYKGVNTLQLMSEGYSDPRWMTYVQAKSIGAQVKAGEKGTVIHYSQYEEERVKRDKDGKPVLDEQGETVKETVKLIRPKNFQAHVFNIEQIDHHNLPPLPPKSQQADWNPIARAEQILAASGASISHQSGNRAFYKQDSDRICLPEKSQFASAEGYYDTALHELGHWTGHESRLNRDLKHSFGSQGYAKEELRAEIASMMLAGEIGIAHDSEQNAAYVGAWIKVLKDDPQEIYRAAKDAEQIQRYVLGLEQKQQLAQEQEQQEPQTQTTTEAPSVQVSLEPQPFDMTEAAQVYSDNVKRLESLLAAHPEHRVQDIQQAARAMSENGYSSHPIYNETLPDDWTGEVRIVPSVRDVESGQIIPAEQAGRPPEGYAVYARKGDAFEGEAAWKPIVGAKTQEEAQAKVEHIRLIDALVSTNPYDQAVTLALIEAERVWNNPSATDEEKEQAKEALDVVMDLADMAGMAGQAPTSEVLTAVPSAEPVPAPSPATTESPALEIPSSEQVSQDNKAKIAHLLSAHPEPIGQRLRETAYALQKDGLDSQPVFGQILPHDWTGEVRVVPSVRDIESGQVMPAEQAGRPAEGYAVYAHKGEAFEGEQAWQAITASKTEAQAQSRAEQLQLLDALLQNNPYNQAVQLAYIERERVARNPEATDKQRSEAKEAVKSAQSLAELAELKQQQAQQQTVYTAQSAGSEQPNERHYLKTAFKDREQVKKLGAKWDAAEKLWYVPEGIDQAAFAKWPQTTPQQAKAERAQNAPQASQAQAPQATPAKRHYLAVPFERKDEAKAAGARWDKAAKAWYAGPQADMETLAKFKAENISIQQALPIRPQEEFAAAMRSIGLVVDGEHPIMDGKSHRVAVEGGKKGAKDGFYVAHLDGRPAGSISNNRTGA</sequence>
<keyword evidence="7" id="KW-1185">Reference proteome</keyword>
<dbReference type="EMBL" id="LSZO01000180">
    <property type="protein sequence ID" value="KXU36507.1"/>
    <property type="molecule type" value="Genomic_DNA"/>
</dbReference>
<feature type="non-terminal residue" evidence="6">
    <location>
        <position position="936"/>
    </location>
</feature>
<evidence type="ECO:0000313" key="6">
    <source>
        <dbReference type="EMBL" id="KXU36507.1"/>
    </source>
</evidence>
<accession>A0A139SPL6</accession>
<evidence type="ECO:0000313" key="7">
    <source>
        <dbReference type="Proteomes" id="UP000072660"/>
    </source>
</evidence>
<feature type="domain" description="DUF5710" evidence="5">
    <location>
        <begin position="818"/>
        <end position="859"/>
    </location>
</feature>
<proteinExistence type="predicted"/>
<evidence type="ECO:0000259" key="5">
    <source>
        <dbReference type="Pfam" id="PF18974"/>
    </source>
</evidence>
<gene>
    <name evidence="6" type="ORF">AXE65_04870</name>
</gene>
<dbReference type="Pfam" id="PF08401">
    <property type="entry name" value="ArdcN"/>
    <property type="match status" value="1"/>
</dbReference>
<dbReference type="InterPro" id="IPR041459">
    <property type="entry name" value="MPTase-PolyVal"/>
</dbReference>
<keyword evidence="1" id="KW-0175">Coiled coil</keyword>
<feature type="region of interest" description="Disordered" evidence="2">
    <location>
        <begin position="787"/>
        <end position="816"/>
    </location>
</feature>